<keyword evidence="2" id="KW-0732">Signal</keyword>
<dbReference type="InterPro" id="IPR006047">
    <property type="entry name" value="GH13_cat_dom"/>
</dbReference>
<protein>
    <submittedName>
        <fullName evidence="4">Por secretion system C-terminal sorting domain-containing protein</fullName>
    </submittedName>
</protein>
<dbReference type="AlphaFoldDB" id="A0A1M5EHX4"/>
<gene>
    <name evidence="4" type="ORF">SAMN02745131_03529</name>
</gene>
<name>A0A1M5EHX4_9BACT</name>
<evidence type="ECO:0000256" key="2">
    <source>
        <dbReference type="SAM" id="SignalP"/>
    </source>
</evidence>
<dbReference type="SUPFAM" id="SSF51445">
    <property type="entry name" value="(Trans)glycosidases"/>
    <property type="match status" value="1"/>
</dbReference>
<dbReference type="SMART" id="SM00642">
    <property type="entry name" value="Aamy"/>
    <property type="match status" value="1"/>
</dbReference>
<dbReference type="Gene3D" id="2.60.40.10">
    <property type="entry name" value="Immunoglobulins"/>
    <property type="match status" value="1"/>
</dbReference>
<comment type="similarity">
    <text evidence="1">Belongs to the glycosyl hydrolase 13 family.</text>
</comment>
<dbReference type="InterPro" id="IPR013783">
    <property type="entry name" value="Ig-like_fold"/>
</dbReference>
<dbReference type="OrthoDB" id="9761875at2"/>
<dbReference type="PANTHER" id="PTHR43002">
    <property type="entry name" value="GLYCOGEN DEBRANCHING ENZYME"/>
    <property type="match status" value="1"/>
</dbReference>
<keyword evidence="5" id="KW-1185">Reference proteome</keyword>
<dbReference type="InterPro" id="IPR026444">
    <property type="entry name" value="Secre_tail"/>
</dbReference>
<dbReference type="STRING" id="1121884.SAMN02745131_03529"/>
<feature type="signal peptide" evidence="2">
    <location>
        <begin position="1"/>
        <end position="19"/>
    </location>
</feature>
<reference evidence="4 5" key="1">
    <citation type="submission" date="2016-11" db="EMBL/GenBank/DDBJ databases">
        <authorList>
            <person name="Jaros S."/>
            <person name="Januszkiewicz K."/>
            <person name="Wedrychowicz H."/>
        </authorList>
    </citation>
    <scope>NUCLEOTIDE SEQUENCE [LARGE SCALE GENOMIC DNA]</scope>
    <source>
        <strain evidence="4 5">DSM 18119</strain>
    </source>
</reference>
<evidence type="ECO:0000313" key="4">
    <source>
        <dbReference type="EMBL" id="SHF78651.1"/>
    </source>
</evidence>
<evidence type="ECO:0000256" key="1">
    <source>
        <dbReference type="ARBA" id="ARBA00008061"/>
    </source>
</evidence>
<feature type="chain" id="PRO_5012996841" evidence="2">
    <location>
        <begin position="20"/>
        <end position="957"/>
    </location>
</feature>
<dbReference type="Pfam" id="PF18962">
    <property type="entry name" value="Por_Secre_tail"/>
    <property type="match status" value="1"/>
</dbReference>
<dbReference type="InterPro" id="IPR014756">
    <property type="entry name" value="Ig_E-set"/>
</dbReference>
<feature type="domain" description="Glycosyl hydrolase family 13 catalytic" evidence="3">
    <location>
        <begin position="394"/>
        <end position="766"/>
    </location>
</feature>
<dbReference type="NCBIfam" id="TIGR04183">
    <property type="entry name" value="Por_Secre_tail"/>
    <property type="match status" value="1"/>
</dbReference>
<sequence length="957" mass="106436">MKRLLLLCMLAIMGLVTNAQLLTWTPAFPKDTDVITITVDATKGNQGLMGFTGNVYVHVGAITSQNNYSGWLHAPFTWGSAEAAAQATYVGPNKWKYTINNPRIFFGLAPGEILKSIAILFREGNCSSSCKAQRNTDGSDMYVPIYNNNLAVRIDAPPSQPKYDPVPEPQSWAVGSVVTLTANSSQSADLKLYHNGTLIGGTTGTTLTANSIINAIGNQQFIVSAIKGTISVYDTLNIFVSGGASPVAALPAGARDGINYEPGDTSVTLVLRAPNKSNVTVIGEFNNWTPQAGDIMNKTPDGKFFWLRIHPLVPGREYAYQYLVDNNLKIADPYTEKVLDPYSDGYIPAATYPNLKAYPSGQTGVVSLLQTASPVYNWNSTFSRPDKRGLVIYEMLLRDFVAAHDWKTVMDSLNYLKTLGINAIELMPLNEFEGNSSWGYNPDFYFAPDKYYGTKNSLKQFIDSCHKNGIAVIMDIALNHSFGLSPMVQLYWDAANNRPSADNPWFNPVPKHAFNVGYDMNHASADTKYFVSRVLENWLQQYHIDGFRFDLSKGFTQTQTCDANGGNCNVGQWSNYDASRVAIWKGYYDTLQNKSPGSYAILEHFAADQEERELADYGMMLWGNMNYNYGQASMGIAQDWDFSRAIHTVRNFTKPHLVSYMESHDEERIVFKNLNYGNSSGAYNIKDTTTALKRMELDAAFLFTIPGPKMIWQFGELGYSYSINTCSNGTISNDCRLAEKPIRWDYLNDPRRKSIYNTYSQLLHLRSHPWYKEAFLSGTITQNFSGPVKWLSVSSGDSSKLLVVGNFDVTVQSASVSFPSAGTWFDYLQNTTFTATGSNQNVNLSPGEFHVYVNRNVNNVAVTPVSNIPWTGTTLEAKVYPNPITSTYMLEVNLPAAGDLRADLYNVTGQFMATLHDQFHSKGDHQLKMNALKLNRGNYFIKVSSKQLTKTISVTIQ</sequence>
<dbReference type="RefSeq" id="WP_072836653.1">
    <property type="nucleotide sequence ID" value="NZ_FQUU01000018.1"/>
</dbReference>
<dbReference type="Proteomes" id="UP000184048">
    <property type="component" value="Unassembled WGS sequence"/>
</dbReference>
<dbReference type="InterPro" id="IPR017853">
    <property type="entry name" value="GH"/>
</dbReference>
<dbReference type="CDD" id="cd11350">
    <property type="entry name" value="AmyAc_4"/>
    <property type="match status" value="1"/>
</dbReference>
<accession>A0A1M5EHX4</accession>
<dbReference type="Pfam" id="PF00128">
    <property type="entry name" value="Alpha-amylase"/>
    <property type="match status" value="2"/>
</dbReference>
<dbReference type="EMBL" id="FQUU01000018">
    <property type="protein sequence ID" value="SHF78651.1"/>
    <property type="molecule type" value="Genomic_DNA"/>
</dbReference>
<proteinExistence type="inferred from homology"/>
<dbReference type="Gene3D" id="3.20.20.80">
    <property type="entry name" value="Glycosidases"/>
    <property type="match status" value="1"/>
</dbReference>
<organism evidence="4 5">
    <name type="scientific">Flavisolibacter ginsengisoli DSM 18119</name>
    <dbReference type="NCBI Taxonomy" id="1121884"/>
    <lineage>
        <taxon>Bacteria</taxon>
        <taxon>Pseudomonadati</taxon>
        <taxon>Bacteroidota</taxon>
        <taxon>Chitinophagia</taxon>
        <taxon>Chitinophagales</taxon>
        <taxon>Chitinophagaceae</taxon>
        <taxon>Flavisolibacter</taxon>
    </lineage>
</organism>
<dbReference type="SUPFAM" id="SSF81296">
    <property type="entry name" value="E set domains"/>
    <property type="match status" value="1"/>
</dbReference>
<evidence type="ECO:0000313" key="5">
    <source>
        <dbReference type="Proteomes" id="UP000184048"/>
    </source>
</evidence>
<dbReference type="GO" id="GO:0005975">
    <property type="term" value="P:carbohydrate metabolic process"/>
    <property type="evidence" value="ECO:0007669"/>
    <property type="project" value="InterPro"/>
</dbReference>
<evidence type="ECO:0000259" key="3">
    <source>
        <dbReference type="SMART" id="SM00642"/>
    </source>
</evidence>